<keyword evidence="1" id="KW-0812">Transmembrane</keyword>
<feature type="transmembrane region" description="Helical" evidence="1">
    <location>
        <begin position="88"/>
        <end position="112"/>
    </location>
</feature>
<evidence type="ECO:0000256" key="1">
    <source>
        <dbReference type="SAM" id="Phobius"/>
    </source>
</evidence>
<dbReference type="AlphaFoldDB" id="A0A814R4C7"/>
<keyword evidence="1" id="KW-0472">Membrane</keyword>
<feature type="transmembrane region" description="Helical" evidence="1">
    <location>
        <begin position="132"/>
        <end position="150"/>
    </location>
</feature>
<protein>
    <submittedName>
        <fullName evidence="2">Uncharacterized protein</fullName>
    </submittedName>
</protein>
<reference evidence="2" key="1">
    <citation type="submission" date="2021-02" db="EMBL/GenBank/DDBJ databases">
        <authorList>
            <person name="Nowell W R."/>
        </authorList>
    </citation>
    <scope>NUCLEOTIDE SEQUENCE</scope>
</reference>
<dbReference type="InterPro" id="IPR018687">
    <property type="entry name" value="DUF2177_membr"/>
</dbReference>
<sequence length="159" mass="18072">MPSRVTNILLPIIAVIVYLCLDVLYVFFARNRYVPVISNIQKGDPVEFDFVAAIVCYAILAVGWYFIAVALALSYFDKLQQRRPTWTPLATSAMSGLVGGVLFGFVVFGVFNLTTRALFSHRYPLSIVLQDMAWGTLFNMVYTCIYMIIWRRLNVPVEL</sequence>
<evidence type="ECO:0000313" key="2">
    <source>
        <dbReference type="EMBL" id="CAF1128747.1"/>
    </source>
</evidence>
<feature type="transmembrane region" description="Helical" evidence="1">
    <location>
        <begin position="48"/>
        <end position="76"/>
    </location>
</feature>
<dbReference type="EMBL" id="CAJNOJ010000108">
    <property type="protein sequence ID" value="CAF1128747.1"/>
    <property type="molecule type" value="Genomic_DNA"/>
</dbReference>
<dbReference type="OrthoDB" id="10032137at2759"/>
<keyword evidence="1" id="KW-1133">Transmembrane helix</keyword>
<comment type="caution">
    <text evidence="2">The sequence shown here is derived from an EMBL/GenBank/DDBJ whole genome shotgun (WGS) entry which is preliminary data.</text>
</comment>
<dbReference type="Pfam" id="PF09945">
    <property type="entry name" value="DUF2177"/>
    <property type="match status" value="1"/>
</dbReference>
<accession>A0A814R4C7</accession>
<feature type="transmembrane region" description="Helical" evidence="1">
    <location>
        <begin position="7"/>
        <end position="28"/>
    </location>
</feature>
<dbReference type="Proteomes" id="UP000663852">
    <property type="component" value="Unassembled WGS sequence"/>
</dbReference>
<name>A0A814R4C7_ADIRI</name>
<proteinExistence type="predicted"/>
<organism evidence="2 3">
    <name type="scientific">Adineta ricciae</name>
    <name type="common">Rotifer</name>
    <dbReference type="NCBI Taxonomy" id="249248"/>
    <lineage>
        <taxon>Eukaryota</taxon>
        <taxon>Metazoa</taxon>
        <taxon>Spiralia</taxon>
        <taxon>Gnathifera</taxon>
        <taxon>Rotifera</taxon>
        <taxon>Eurotatoria</taxon>
        <taxon>Bdelloidea</taxon>
        <taxon>Adinetida</taxon>
        <taxon>Adinetidae</taxon>
        <taxon>Adineta</taxon>
    </lineage>
</organism>
<evidence type="ECO:0000313" key="3">
    <source>
        <dbReference type="Proteomes" id="UP000663852"/>
    </source>
</evidence>
<gene>
    <name evidence="2" type="ORF">EDS130_LOCUS21459</name>
</gene>